<dbReference type="Proteomes" id="UP001145114">
    <property type="component" value="Unassembled WGS sequence"/>
</dbReference>
<accession>A0ACC1HZ72</accession>
<dbReference type="EMBL" id="JAMZIH010000558">
    <property type="protein sequence ID" value="KAJ1679164.1"/>
    <property type="molecule type" value="Genomic_DNA"/>
</dbReference>
<organism evidence="1 2">
    <name type="scientific">Spiromyces aspiralis</name>
    <dbReference type="NCBI Taxonomy" id="68401"/>
    <lineage>
        <taxon>Eukaryota</taxon>
        <taxon>Fungi</taxon>
        <taxon>Fungi incertae sedis</taxon>
        <taxon>Zoopagomycota</taxon>
        <taxon>Kickxellomycotina</taxon>
        <taxon>Kickxellomycetes</taxon>
        <taxon>Kickxellales</taxon>
        <taxon>Kickxellaceae</taxon>
        <taxon>Spiromyces</taxon>
    </lineage>
</organism>
<name>A0ACC1HZ72_9FUNG</name>
<reference evidence="1" key="1">
    <citation type="submission" date="2022-06" db="EMBL/GenBank/DDBJ databases">
        <title>Phylogenomic reconstructions and comparative analyses of Kickxellomycotina fungi.</title>
        <authorList>
            <person name="Reynolds N.K."/>
            <person name="Stajich J.E."/>
            <person name="Barry K."/>
            <person name="Grigoriev I.V."/>
            <person name="Crous P."/>
            <person name="Smith M.E."/>
        </authorList>
    </citation>
    <scope>NUCLEOTIDE SEQUENCE</scope>
    <source>
        <strain evidence="1">RSA 2271</strain>
    </source>
</reference>
<evidence type="ECO:0000313" key="2">
    <source>
        <dbReference type="Proteomes" id="UP001145114"/>
    </source>
</evidence>
<evidence type="ECO:0000313" key="1">
    <source>
        <dbReference type="EMBL" id="KAJ1679164.1"/>
    </source>
</evidence>
<sequence length="101" mass="10367">MKYQVVPLTLAVLAHLKLCAAVPAGNEGSGAPVQDAARAGFRVVQVQLLPSARSPSEPRVEFHDNVPIPKGGDSITALAADAGRDSTNGNNSDVSSDSDSD</sequence>
<keyword evidence="2" id="KW-1185">Reference proteome</keyword>
<gene>
    <name evidence="1" type="ORF">EV182_002602</name>
</gene>
<proteinExistence type="predicted"/>
<comment type="caution">
    <text evidence="1">The sequence shown here is derived from an EMBL/GenBank/DDBJ whole genome shotgun (WGS) entry which is preliminary data.</text>
</comment>
<protein>
    <submittedName>
        <fullName evidence="1">Uncharacterized protein</fullName>
    </submittedName>
</protein>